<dbReference type="GO" id="GO:0043190">
    <property type="term" value="C:ATP-binding cassette (ABC) transporter complex"/>
    <property type="evidence" value="ECO:0007669"/>
    <property type="project" value="InterPro"/>
</dbReference>
<dbReference type="GO" id="GO:0022857">
    <property type="term" value="F:transmembrane transporter activity"/>
    <property type="evidence" value="ECO:0007669"/>
    <property type="project" value="InterPro"/>
</dbReference>
<comment type="caution">
    <text evidence="12">The sequence shown here is derived from an EMBL/GenBank/DDBJ whole genome shotgun (WGS) entry which is preliminary data.</text>
</comment>
<keyword evidence="13" id="KW-1185">Reference proteome</keyword>
<keyword evidence="7 10" id="KW-1133">Transmembrane helix</keyword>
<dbReference type="PROSITE" id="PS50928">
    <property type="entry name" value="ABC_TM1"/>
    <property type="match status" value="1"/>
</dbReference>
<keyword evidence="8" id="KW-0406">Ion transport</keyword>
<dbReference type="NCBIfam" id="TIGR01726">
    <property type="entry name" value="HEQRo_perm_3TM"/>
    <property type="match status" value="1"/>
</dbReference>
<dbReference type="GO" id="GO:0015675">
    <property type="term" value="P:nickel cation transport"/>
    <property type="evidence" value="ECO:0007669"/>
    <property type="project" value="UniProtKB-KW"/>
</dbReference>
<dbReference type="Proteomes" id="UP000009885">
    <property type="component" value="Unassembled WGS sequence"/>
</dbReference>
<feature type="transmembrane region" description="Helical" evidence="10">
    <location>
        <begin position="17"/>
        <end position="39"/>
    </location>
</feature>
<name>K9B2G1_9STAP</name>
<dbReference type="EMBL" id="AMSQ01000005">
    <property type="protein sequence ID" value="EKU48967.1"/>
    <property type="molecule type" value="Genomic_DNA"/>
</dbReference>
<comment type="subcellular location">
    <subcellularLocation>
        <location evidence="1 10">Cell membrane</location>
        <topology evidence="1 10">Multi-pass membrane protein</topology>
    </subcellularLocation>
</comment>
<keyword evidence="4" id="KW-0533">Nickel</keyword>
<feature type="transmembrane region" description="Helical" evidence="10">
    <location>
        <begin position="93"/>
        <end position="112"/>
    </location>
</feature>
<evidence type="ECO:0000256" key="9">
    <source>
        <dbReference type="ARBA" id="ARBA00023136"/>
    </source>
</evidence>
<dbReference type="GO" id="GO:0006865">
    <property type="term" value="P:amino acid transport"/>
    <property type="evidence" value="ECO:0007669"/>
    <property type="project" value="UniProtKB-KW"/>
</dbReference>
<evidence type="ECO:0000313" key="13">
    <source>
        <dbReference type="Proteomes" id="UP000009885"/>
    </source>
</evidence>
<dbReference type="PANTHER" id="PTHR30614">
    <property type="entry name" value="MEMBRANE COMPONENT OF AMINO ACID ABC TRANSPORTER"/>
    <property type="match status" value="1"/>
</dbReference>
<dbReference type="InterPro" id="IPR043429">
    <property type="entry name" value="ArtM/GltK/GlnP/TcyL/YhdX-like"/>
</dbReference>
<dbReference type="AlphaFoldDB" id="K9B2G1"/>
<feature type="domain" description="ABC transmembrane type-1" evidence="11">
    <location>
        <begin position="15"/>
        <end position="216"/>
    </location>
</feature>
<protein>
    <submittedName>
        <fullName evidence="12">Amino acid ABC transporter permease</fullName>
    </submittedName>
</protein>
<evidence type="ECO:0000256" key="6">
    <source>
        <dbReference type="ARBA" id="ARBA00022970"/>
    </source>
</evidence>
<dbReference type="InterPro" id="IPR035906">
    <property type="entry name" value="MetI-like_sf"/>
</dbReference>
<dbReference type="STRING" id="1229783.C273_04150"/>
<sequence>MSFWIHSFIEVFKGLPYTLLITCGAFLLSIILGTMTALFQIKRIPVLHQLTTVYNSFMRSTPLIVQLFVFYYGTPAFIMWLNQVFKTSLNPDSVHPLTIAFIAFSLHATAYLSETIKSGFYAVDDAQVEAGLTVGLSQRDLYRRIIIPQAFMYALPNIENQFIMLLKGTSLAFAIQIPEIIANSHLVANEGYRFIEVYSIAALLYWAIAIIIEAIFKKVALTKGRFLYAN</sequence>
<reference evidence="12 13" key="1">
    <citation type="journal article" date="2013" name="Genome Announc.">
        <title>Genome Sequence of Staphylococcus massiliensis Strain S46, Isolated from the Surface of Healthy Human Skin.</title>
        <authorList>
            <person name="Srivastav R."/>
            <person name="Singh A."/>
            <person name="Jangir P.K."/>
            <person name="Kumari C."/>
            <person name="Muduli S."/>
            <person name="Sharma R."/>
        </authorList>
    </citation>
    <scope>NUCLEOTIDE SEQUENCE [LARGE SCALE GENOMIC DNA]</scope>
    <source>
        <strain evidence="12 13">S46</strain>
    </source>
</reference>
<evidence type="ECO:0000256" key="7">
    <source>
        <dbReference type="ARBA" id="ARBA00022989"/>
    </source>
</evidence>
<feature type="transmembrane region" description="Helical" evidence="10">
    <location>
        <begin position="194"/>
        <end position="216"/>
    </location>
</feature>
<dbReference type="Pfam" id="PF00528">
    <property type="entry name" value="BPD_transp_1"/>
    <property type="match status" value="1"/>
</dbReference>
<evidence type="ECO:0000256" key="1">
    <source>
        <dbReference type="ARBA" id="ARBA00004651"/>
    </source>
</evidence>
<evidence type="ECO:0000256" key="3">
    <source>
        <dbReference type="ARBA" id="ARBA00022475"/>
    </source>
</evidence>
<evidence type="ECO:0000256" key="5">
    <source>
        <dbReference type="ARBA" id="ARBA00022692"/>
    </source>
</evidence>
<dbReference type="CDD" id="cd06261">
    <property type="entry name" value="TM_PBP2"/>
    <property type="match status" value="1"/>
</dbReference>
<dbReference type="InterPro" id="IPR000515">
    <property type="entry name" value="MetI-like"/>
</dbReference>
<dbReference type="Gene3D" id="1.10.3720.10">
    <property type="entry name" value="MetI-like"/>
    <property type="match status" value="1"/>
</dbReference>
<organism evidence="12 13">
    <name type="scientific">Staphylococcus massiliensis S46</name>
    <dbReference type="NCBI Taxonomy" id="1229783"/>
    <lineage>
        <taxon>Bacteria</taxon>
        <taxon>Bacillati</taxon>
        <taxon>Bacillota</taxon>
        <taxon>Bacilli</taxon>
        <taxon>Bacillales</taxon>
        <taxon>Staphylococcaceae</taxon>
        <taxon>Staphylococcus</taxon>
    </lineage>
</organism>
<dbReference type="eggNOG" id="COG0765">
    <property type="taxonomic scope" value="Bacteria"/>
</dbReference>
<comment type="similarity">
    <text evidence="10">Belongs to the binding-protein-dependent transport system permease family.</text>
</comment>
<evidence type="ECO:0000256" key="4">
    <source>
        <dbReference type="ARBA" id="ARBA00022596"/>
    </source>
</evidence>
<keyword evidence="9 10" id="KW-0472">Membrane</keyword>
<accession>K9B2G1</accession>
<dbReference type="PATRIC" id="fig|1229783.3.peg.835"/>
<dbReference type="SUPFAM" id="SSF161098">
    <property type="entry name" value="MetI-like"/>
    <property type="match status" value="1"/>
</dbReference>
<dbReference type="OrthoDB" id="9805999at2"/>
<evidence type="ECO:0000256" key="10">
    <source>
        <dbReference type="RuleBase" id="RU363032"/>
    </source>
</evidence>
<keyword evidence="2 10" id="KW-0813">Transport</keyword>
<keyword evidence="8" id="KW-0921">Nickel transport</keyword>
<evidence type="ECO:0000259" key="11">
    <source>
        <dbReference type="PROSITE" id="PS50928"/>
    </source>
</evidence>
<proteinExistence type="inferred from homology"/>
<gene>
    <name evidence="12" type="ORF">C273_04150</name>
</gene>
<keyword evidence="5 10" id="KW-0812">Transmembrane</keyword>
<keyword evidence="6" id="KW-0029">Amino-acid transport</keyword>
<keyword evidence="3" id="KW-1003">Cell membrane</keyword>
<evidence type="ECO:0000256" key="8">
    <source>
        <dbReference type="ARBA" id="ARBA00023112"/>
    </source>
</evidence>
<feature type="transmembrane region" description="Helical" evidence="10">
    <location>
        <begin position="60"/>
        <end position="81"/>
    </location>
</feature>
<dbReference type="PANTHER" id="PTHR30614:SF0">
    <property type="entry name" value="L-CYSTINE TRANSPORT SYSTEM PERMEASE PROTEIN TCYL"/>
    <property type="match status" value="1"/>
</dbReference>
<dbReference type="RefSeq" id="WP_009382847.1">
    <property type="nucleotide sequence ID" value="NZ_AMSQ01000005.1"/>
</dbReference>
<evidence type="ECO:0000313" key="12">
    <source>
        <dbReference type="EMBL" id="EKU48967.1"/>
    </source>
</evidence>
<dbReference type="InterPro" id="IPR010065">
    <property type="entry name" value="AA_ABC_transptr_permease_3TM"/>
</dbReference>
<evidence type="ECO:0000256" key="2">
    <source>
        <dbReference type="ARBA" id="ARBA00022448"/>
    </source>
</evidence>